<dbReference type="RefSeq" id="WP_212699682.1">
    <property type="nucleotide sequence ID" value="NZ_JADMKU010000002.1"/>
</dbReference>
<feature type="transmembrane region" description="Helical" evidence="1">
    <location>
        <begin position="41"/>
        <end position="59"/>
    </location>
</feature>
<dbReference type="EMBL" id="JADMKU010000002">
    <property type="protein sequence ID" value="MBR9650174.1"/>
    <property type="molecule type" value="Genomic_DNA"/>
</dbReference>
<feature type="transmembrane region" description="Helical" evidence="1">
    <location>
        <begin position="149"/>
        <end position="167"/>
    </location>
</feature>
<dbReference type="InterPro" id="IPR036938">
    <property type="entry name" value="PAP2/HPO_sf"/>
</dbReference>
<keyword evidence="1" id="KW-0472">Membrane</keyword>
<evidence type="ECO:0000259" key="2">
    <source>
        <dbReference type="SMART" id="SM00014"/>
    </source>
</evidence>
<name>A0ABS5HMM6_9RHOB</name>
<dbReference type="Gene3D" id="1.20.144.10">
    <property type="entry name" value="Phosphatidic acid phosphatase type 2/haloperoxidase"/>
    <property type="match status" value="1"/>
</dbReference>
<feature type="transmembrane region" description="Helical" evidence="1">
    <location>
        <begin position="71"/>
        <end position="90"/>
    </location>
</feature>
<dbReference type="InterPro" id="IPR000326">
    <property type="entry name" value="PAP2/HPO"/>
</dbReference>
<dbReference type="Proteomes" id="UP001195941">
    <property type="component" value="Unassembled WGS sequence"/>
</dbReference>
<comment type="caution">
    <text evidence="3">The sequence shown here is derived from an EMBL/GenBank/DDBJ whole genome shotgun (WGS) entry which is preliminary data.</text>
</comment>
<evidence type="ECO:0000256" key="1">
    <source>
        <dbReference type="SAM" id="Phobius"/>
    </source>
</evidence>
<protein>
    <submittedName>
        <fullName evidence="3">Phosphatase PAP2 family protein</fullName>
    </submittedName>
</protein>
<keyword evidence="4" id="KW-1185">Reference proteome</keyword>
<feature type="domain" description="Phosphatidic acid phosphatase type 2/haloperoxidase" evidence="2">
    <location>
        <begin position="70"/>
        <end position="188"/>
    </location>
</feature>
<dbReference type="Pfam" id="PF01569">
    <property type="entry name" value="PAP2"/>
    <property type="match status" value="1"/>
</dbReference>
<keyword evidence="1" id="KW-1133">Transmembrane helix</keyword>
<dbReference type="SMART" id="SM00014">
    <property type="entry name" value="acidPPc"/>
    <property type="match status" value="1"/>
</dbReference>
<dbReference type="SUPFAM" id="SSF48317">
    <property type="entry name" value="Acid phosphatase/Vanadium-dependent haloperoxidase"/>
    <property type="match status" value="1"/>
</dbReference>
<feature type="transmembrane region" description="Helical" evidence="1">
    <location>
        <begin position="124"/>
        <end position="142"/>
    </location>
</feature>
<feature type="transmembrane region" description="Helical" evidence="1">
    <location>
        <begin position="173"/>
        <end position="191"/>
    </location>
</feature>
<keyword evidence="1" id="KW-0812">Transmembrane</keyword>
<organism evidence="3 4">
    <name type="scientific">Thalassovita aquimarina</name>
    <dbReference type="NCBI Taxonomy" id="2785917"/>
    <lineage>
        <taxon>Bacteria</taxon>
        <taxon>Pseudomonadati</taxon>
        <taxon>Pseudomonadota</taxon>
        <taxon>Alphaproteobacteria</taxon>
        <taxon>Rhodobacterales</taxon>
        <taxon>Roseobacteraceae</taxon>
        <taxon>Thalassovita</taxon>
    </lineage>
</organism>
<accession>A0ABS5HMM6</accession>
<gene>
    <name evidence="3" type="ORF">IT775_03420</name>
</gene>
<evidence type="ECO:0000313" key="4">
    <source>
        <dbReference type="Proteomes" id="UP001195941"/>
    </source>
</evidence>
<proteinExistence type="predicted"/>
<sequence length="238" mass="26314">MDNKATSFSPGHYDELIFGWFNQWNGRYGALDTFLGLSEGVYVKALPFMLVIWALWFLPSAQHDRTASRERLTAVLLAALPIIAITRALANFLPYSVRPLHSKGLAVNLREGQSPVTLDGWSSMPSDHASLFIGLAVGILFVDRRFGALALFWAVFAVSLPRIVGGFHWPSDILVGALSGGGLALVLVPLLTRFVRWARIVPFFQAREALGYPLLFLATFEIAQMFHATRAVVRLIMG</sequence>
<evidence type="ECO:0000313" key="3">
    <source>
        <dbReference type="EMBL" id="MBR9650174.1"/>
    </source>
</evidence>
<reference evidence="3 4" key="1">
    <citation type="journal article" date="2021" name="Arch. Microbiol.">
        <title>Thalassobius aquimarinus sp. nov., isolated from the Sea of Japan seashore.</title>
        <authorList>
            <person name="Kurilenko V.V."/>
            <person name="Romanenko L.A."/>
            <person name="Chernysheva N.Y."/>
            <person name="Velansky P.V."/>
            <person name="Tekutyeva L.A."/>
            <person name="Isaeva M.P."/>
            <person name="Mikhailov V.V."/>
        </authorList>
    </citation>
    <scope>NUCLEOTIDE SEQUENCE [LARGE SCALE GENOMIC DNA]</scope>
    <source>
        <strain evidence="3 4">KMM 8518</strain>
    </source>
</reference>